<dbReference type="InterPro" id="IPR052362">
    <property type="entry name" value="HTH-GbsR_regulator"/>
</dbReference>
<evidence type="ECO:0000256" key="2">
    <source>
        <dbReference type="ARBA" id="ARBA00023125"/>
    </source>
</evidence>
<keyword evidence="6" id="KW-1185">Reference proteome</keyword>
<keyword evidence="2" id="KW-0238">DNA-binding</keyword>
<gene>
    <name evidence="5" type="ORF">ACFQKB_22045</name>
</gene>
<organism evidence="5 6">
    <name type="scientific">Actinomadura yumaensis</name>
    <dbReference type="NCBI Taxonomy" id="111807"/>
    <lineage>
        <taxon>Bacteria</taxon>
        <taxon>Bacillati</taxon>
        <taxon>Actinomycetota</taxon>
        <taxon>Actinomycetes</taxon>
        <taxon>Streptosporangiales</taxon>
        <taxon>Thermomonosporaceae</taxon>
        <taxon>Actinomadura</taxon>
    </lineage>
</organism>
<dbReference type="RefSeq" id="WP_309240312.1">
    <property type="nucleotide sequence ID" value="NZ_JBHSXE010000001.1"/>
</dbReference>
<keyword evidence="1" id="KW-0805">Transcription regulation</keyword>
<dbReference type="PANTHER" id="PTHR38465:SF2">
    <property type="entry name" value="HTH-TYPE TRANSCRIPTIONAL REGULATOR MMPR5"/>
    <property type="match status" value="1"/>
</dbReference>
<name>A0ABW2CKZ2_9ACTN</name>
<protein>
    <submittedName>
        <fullName evidence="5">GbsR/MarR family transcriptional regulator</fullName>
    </submittedName>
</protein>
<dbReference type="Gene3D" id="1.10.10.10">
    <property type="entry name" value="Winged helix-like DNA-binding domain superfamily/Winged helix DNA-binding domain"/>
    <property type="match status" value="1"/>
</dbReference>
<keyword evidence="3" id="KW-0804">Transcription</keyword>
<dbReference type="InterPro" id="IPR000835">
    <property type="entry name" value="HTH_MarR-typ"/>
</dbReference>
<proteinExistence type="predicted"/>
<dbReference type="PANTHER" id="PTHR38465">
    <property type="entry name" value="HTH-TYPE TRANSCRIPTIONAL REGULATOR MJ1563-RELATED"/>
    <property type="match status" value="1"/>
</dbReference>
<dbReference type="EMBL" id="JBHSXS010000013">
    <property type="protein sequence ID" value="MFC6882453.1"/>
    <property type="molecule type" value="Genomic_DNA"/>
</dbReference>
<evidence type="ECO:0000256" key="3">
    <source>
        <dbReference type="ARBA" id="ARBA00023163"/>
    </source>
</evidence>
<dbReference type="Proteomes" id="UP001596380">
    <property type="component" value="Unassembled WGS sequence"/>
</dbReference>
<dbReference type="InterPro" id="IPR036390">
    <property type="entry name" value="WH_DNA-bd_sf"/>
</dbReference>
<feature type="domain" description="HTH marR-type" evidence="4">
    <location>
        <begin position="35"/>
        <end position="90"/>
    </location>
</feature>
<comment type="caution">
    <text evidence="5">The sequence shown here is derived from an EMBL/GenBank/DDBJ whole genome shotgun (WGS) entry which is preliminary data.</text>
</comment>
<evidence type="ECO:0000259" key="4">
    <source>
        <dbReference type="Pfam" id="PF12802"/>
    </source>
</evidence>
<accession>A0ABW2CKZ2</accession>
<dbReference type="Gene3D" id="1.10.287.160">
    <property type="entry name" value="HR1 repeat"/>
    <property type="match status" value="1"/>
</dbReference>
<evidence type="ECO:0000256" key="1">
    <source>
        <dbReference type="ARBA" id="ARBA00023015"/>
    </source>
</evidence>
<evidence type="ECO:0000313" key="6">
    <source>
        <dbReference type="Proteomes" id="UP001596380"/>
    </source>
</evidence>
<dbReference type="Pfam" id="PF12802">
    <property type="entry name" value="MarR_2"/>
    <property type="match status" value="1"/>
</dbReference>
<reference evidence="6" key="1">
    <citation type="journal article" date="2019" name="Int. J. Syst. Evol. Microbiol.">
        <title>The Global Catalogue of Microorganisms (GCM) 10K type strain sequencing project: providing services to taxonomists for standard genome sequencing and annotation.</title>
        <authorList>
            <consortium name="The Broad Institute Genomics Platform"/>
            <consortium name="The Broad Institute Genome Sequencing Center for Infectious Disease"/>
            <person name="Wu L."/>
            <person name="Ma J."/>
        </authorList>
    </citation>
    <scope>NUCLEOTIDE SEQUENCE [LARGE SCALE GENOMIC DNA]</scope>
    <source>
        <strain evidence="6">JCM 3369</strain>
    </source>
</reference>
<dbReference type="SUPFAM" id="SSF46785">
    <property type="entry name" value="Winged helix' DNA-binding domain"/>
    <property type="match status" value="1"/>
</dbReference>
<evidence type="ECO:0000313" key="5">
    <source>
        <dbReference type="EMBL" id="MFC6882453.1"/>
    </source>
</evidence>
<sequence>MAGPNTAWPEEQREEVLRFIERFASQMADAGWQRMPARVVAALMATDSGALTAAELAEMLRVSPAAVSGAVRHLTRLHMAVREREPGSRRDVFYVRDDLWQDVIAGRDRLLDNFEESLTMGVAAVGHDTPAGRRLAESAEFFSFLQKEMVEVLDRWREHREALREGHSGS</sequence>
<dbReference type="InterPro" id="IPR036388">
    <property type="entry name" value="WH-like_DNA-bd_sf"/>
</dbReference>